<evidence type="ECO:0000256" key="1">
    <source>
        <dbReference type="SAM" id="MobiDB-lite"/>
    </source>
</evidence>
<sequence>MQITAVAALLSLAATGLAAPTAPSAGEGGAALGLRASDIAAPSEAAAAPEVVDFDLEDGDVDGDEEEEDDNDSEDLLSGTTPAVEKRKFNGGWCGIHMKIVEGDYHQADVTVKDASGNTIRSRHKKVARNKNLHFKFNKGLPGKDALQVDIGGVVGSIARVQYKDQDFNTGFANTQNANCKVGKWDIPWVYKDRSVVNLDCGFSC</sequence>
<evidence type="ECO:0000313" key="3">
    <source>
        <dbReference type="EMBL" id="KAK8033951.1"/>
    </source>
</evidence>
<keyword evidence="2" id="KW-0732">Signal</keyword>
<dbReference type="EMBL" id="JAQQWI010000006">
    <property type="protein sequence ID" value="KAK8033951.1"/>
    <property type="molecule type" value="Genomic_DNA"/>
</dbReference>
<organism evidence="3 4">
    <name type="scientific">Apiospora marii</name>
    <dbReference type="NCBI Taxonomy" id="335849"/>
    <lineage>
        <taxon>Eukaryota</taxon>
        <taxon>Fungi</taxon>
        <taxon>Dikarya</taxon>
        <taxon>Ascomycota</taxon>
        <taxon>Pezizomycotina</taxon>
        <taxon>Sordariomycetes</taxon>
        <taxon>Xylariomycetidae</taxon>
        <taxon>Amphisphaeriales</taxon>
        <taxon>Apiosporaceae</taxon>
        <taxon>Apiospora</taxon>
    </lineage>
</organism>
<dbReference type="Proteomes" id="UP001396898">
    <property type="component" value="Unassembled WGS sequence"/>
</dbReference>
<feature type="chain" id="PRO_5046579561" evidence="2">
    <location>
        <begin position="19"/>
        <end position="205"/>
    </location>
</feature>
<keyword evidence="4" id="KW-1185">Reference proteome</keyword>
<proteinExistence type="predicted"/>
<evidence type="ECO:0000313" key="4">
    <source>
        <dbReference type="Proteomes" id="UP001396898"/>
    </source>
</evidence>
<comment type="caution">
    <text evidence="3">The sequence shown here is derived from an EMBL/GenBank/DDBJ whole genome shotgun (WGS) entry which is preliminary data.</text>
</comment>
<reference evidence="3 4" key="1">
    <citation type="submission" date="2023-01" db="EMBL/GenBank/DDBJ databases">
        <title>Analysis of 21 Apiospora genomes using comparative genomics revels a genus with tremendous synthesis potential of carbohydrate active enzymes and secondary metabolites.</title>
        <authorList>
            <person name="Sorensen T."/>
        </authorList>
    </citation>
    <scope>NUCLEOTIDE SEQUENCE [LARGE SCALE GENOMIC DNA]</scope>
    <source>
        <strain evidence="3 4">CBS 20057</strain>
    </source>
</reference>
<feature type="signal peptide" evidence="2">
    <location>
        <begin position="1"/>
        <end position="18"/>
    </location>
</feature>
<name>A0ABR1SJA2_9PEZI</name>
<evidence type="ECO:0000256" key="2">
    <source>
        <dbReference type="SAM" id="SignalP"/>
    </source>
</evidence>
<feature type="region of interest" description="Disordered" evidence="1">
    <location>
        <begin position="56"/>
        <end position="79"/>
    </location>
</feature>
<gene>
    <name evidence="3" type="ORF">PG991_003349</name>
</gene>
<accession>A0ABR1SJA2</accession>
<feature type="compositionally biased region" description="Acidic residues" evidence="1">
    <location>
        <begin position="56"/>
        <end position="75"/>
    </location>
</feature>
<protein>
    <submittedName>
        <fullName evidence="3">Uncharacterized protein</fullName>
    </submittedName>
</protein>